<proteinExistence type="predicted"/>
<sequence>MAVKPLTMTVTQERVLTDNQTVPREVDCRHHWIIAPPNGPTSLGTCIFCGTWGDFPNSIDQTVSSEVSEHLAVRLRGTTIWDKIISESLGSLGEDG</sequence>
<name>A0A0G0PJP6_9BACT</name>
<reference evidence="1 2" key="1">
    <citation type="journal article" date="2015" name="Nature">
        <title>rRNA introns, odd ribosomes, and small enigmatic genomes across a large radiation of phyla.</title>
        <authorList>
            <person name="Brown C.T."/>
            <person name="Hug L.A."/>
            <person name="Thomas B.C."/>
            <person name="Sharon I."/>
            <person name="Castelle C.J."/>
            <person name="Singh A."/>
            <person name="Wilkins M.J."/>
            <person name="Williams K.H."/>
            <person name="Banfield J.F."/>
        </authorList>
    </citation>
    <scope>NUCLEOTIDE SEQUENCE [LARGE SCALE GENOMIC DNA]</scope>
</reference>
<dbReference type="EMBL" id="LBVP01000011">
    <property type="protein sequence ID" value="KKQ89546.1"/>
    <property type="molecule type" value="Genomic_DNA"/>
</dbReference>
<dbReference type="Proteomes" id="UP000034893">
    <property type="component" value="Unassembled WGS sequence"/>
</dbReference>
<dbReference type="AlphaFoldDB" id="A0A0G0PJP6"/>
<comment type="caution">
    <text evidence="1">The sequence shown here is derived from an EMBL/GenBank/DDBJ whole genome shotgun (WGS) entry which is preliminary data.</text>
</comment>
<organism evidence="1 2">
    <name type="scientific">Candidatus Curtissbacteria bacterium GW2011_GWC2_38_9</name>
    <dbReference type="NCBI Taxonomy" id="1618414"/>
    <lineage>
        <taxon>Bacteria</taxon>
        <taxon>Candidatus Curtissiibacteriota</taxon>
    </lineage>
</organism>
<protein>
    <submittedName>
        <fullName evidence="1">Uncharacterized protein</fullName>
    </submittedName>
</protein>
<gene>
    <name evidence="1" type="ORF">UT12_C0011G0002</name>
</gene>
<accession>A0A0G0PJP6</accession>
<evidence type="ECO:0000313" key="1">
    <source>
        <dbReference type="EMBL" id="KKQ89546.1"/>
    </source>
</evidence>
<evidence type="ECO:0000313" key="2">
    <source>
        <dbReference type="Proteomes" id="UP000034893"/>
    </source>
</evidence>